<feature type="region of interest" description="Disordered" evidence="1">
    <location>
        <begin position="305"/>
        <end position="343"/>
    </location>
</feature>
<feature type="transmembrane region" description="Helical" evidence="2">
    <location>
        <begin position="246"/>
        <end position="265"/>
    </location>
</feature>
<reference evidence="3 4" key="1">
    <citation type="submission" date="2017-04" db="EMBL/GenBank/DDBJ databases">
        <title>Complete Genome Sequence of Streptomyces gilvosporeus F607, a Capable Producer of Natamycin.</title>
        <authorList>
            <person name="Zong G."/>
            <person name="Zhong C."/>
            <person name="Fu J."/>
            <person name="Qin R."/>
            <person name="Cao G."/>
        </authorList>
    </citation>
    <scope>NUCLEOTIDE SEQUENCE [LARGE SCALE GENOMIC DNA]</scope>
    <source>
        <strain evidence="3 4">F607</strain>
    </source>
</reference>
<evidence type="ECO:0000256" key="1">
    <source>
        <dbReference type="SAM" id="MobiDB-lite"/>
    </source>
</evidence>
<feature type="transmembrane region" description="Helical" evidence="2">
    <location>
        <begin position="285"/>
        <end position="303"/>
    </location>
</feature>
<protein>
    <submittedName>
        <fullName evidence="3">Uncharacterized protein</fullName>
    </submittedName>
</protein>
<keyword evidence="2" id="KW-0472">Membrane</keyword>
<keyword evidence="2" id="KW-1133">Transmembrane helix</keyword>
<proteinExistence type="predicted"/>
<sequence length="343" mass="35280">MALTDIGWIIRDLNIAQHPADVWWTWLGEVRRPGEFTAWGTSALDPLLVLGALAAAAAALRAASSIASGALLALASATALLRLPLLWVLGASWLQGLESGLTGRARLTAGAQLALAVVLAVVVAAGRRPDDSADEDLRGVTRRAYGVVHRLPHDDESDDAPGRPHKGQAGALAALLGTAGLALAAWEAHWLLRLGWDVYRKGLLGDASVFRALLQPPVHWQMTVYALLSLGAAAAALRRASWARPAALAAGTLLAVQAAGALVFAAGTGQLGEFPLLPGQARLELGTAVVVALAGTAAAVVAARPGVPDGRPEAGGALAYDASPEAERPPHAPPPPSRLPPGW</sequence>
<evidence type="ECO:0000313" key="4">
    <source>
        <dbReference type="Proteomes" id="UP000192726"/>
    </source>
</evidence>
<feature type="transmembrane region" description="Helical" evidence="2">
    <location>
        <begin position="109"/>
        <end position="126"/>
    </location>
</feature>
<gene>
    <name evidence="3" type="ORF">B1H19_26480</name>
</gene>
<feature type="transmembrane region" description="Helical" evidence="2">
    <location>
        <begin position="70"/>
        <end position="89"/>
    </location>
</feature>
<feature type="transmembrane region" description="Helical" evidence="2">
    <location>
        <begin position="218"/>
        <end position="237"/>
    </location>
</feature>
<name>A0A1V0U3J1_9ACTN</name>
<feature type="compositionally biased region" description="Pro residues" evidence="1">
    <location>
        <begin position="331"/>
        <end position="343"/>
    </location>
</feature>
<keyword evidence="2" id="KW-0812">Transmembrane</keyword>
<accession>A0A1V0U3J1</accession>
<dbReference type="KEGG" id="sgv:B1H19_26480"/>
<feature type="transmembrane region" description="Helical" evidence="2">
    <location>
        <begin position="171"/>
        <end position="192"/>
    </location>
</feature>
<dbReference type="OrthoDB" id="4338001at2"/>
<keyword evidence="4" id="KW-1185">Reference proteome</keyword>
<dbReference type="AlphaFoldDB" id="A0A1V0U3J1"/>
<evidence type="ECO:0000313" key="3">
    <source>
        <dbReference type="EMBL" id="ARF59721.1"/>
    </source>
</evidence>
<feature type="transmembrane region" description="Helical" evidence="2">
    <location>
        <begin position="36"/>
        <end position="58"/>
    </location>
</feature>
<dbReference type="Proteomes" id="UP000192726">
    <property type="component" value="Chromosome"/>
</dbReference>
<organism evidence="3 4">
    <name type="scientific">Streptomyces gilvosporeus</name>
    <dbReference type="NCBI Taxonomy" id="553510"/>
    <lineage>
        <taxon>Bacteria</taxon>
        <taxon>Bacillati</taxon>
        <taxon>Actinomycetota</taxon>
        <taxon>Actinomycetes</taxon>
        <taxon>Kitasatosporales</taxon>
        <taxon>Streptomycetaceae</taxon>
        <taxon>Streptomyces</taxon>
    </lineage>
</organism>
<evidence type="ECO:0000256" key="2">
    <source>
        <dbReference type="SAM" id="Phobius"/>
    </source>
</evidence>
<dbReference type="EMBL" id="CP020569">
    <property type="protein sequence ID" value="ARF59721.1"/>
    <property type="molecule type" value="Genomic_DNA"/>
</dbReference>